<dbReference type="EMBL" id="PXYG01000011">
    <property type="protein sequence ID" value="PSJ41431.1"/>
    <property type="molecule type" value="Genomic_DNA"/>
</dbReference>
<evidence type="ECO:0000259" key="1">
    <source>
        <dbReference type="Pfam" id="PF01610"/>
    </source>
</evidence>
<accession>A0A2P7QTZ4</accession>
<proteinExistence type="predicted"/>
<protein>
    <submittedName>
        <fullName evidence="2">ISL3 family transposase</fullName>
    </submittedName>
</protein>
<dbReference type="Pfam" id="PF01610">
    <property type="entry name" value="DDE_Tnp_ISL3"/>
    <property type="match status" value="1"/>
</dbReference>
<evidence type="ECO:0000313" key="2">
    <source>
        <dbReference type="EMBL" id="PSJ41431.1"/>
    </source>
</evidence>
<reference evidence="2 3" key="1">
    <citation type="submission" date="2018-03" db="EMBL/GenBank/DDBJ databases">
        <title>The draft genome of Zobellella sp. 59N8.</title>
        <authorList>
            <person name="Liu L."/>
            <person name="Li L."/>
            <person name="Zhang X."/>
            <person name="Liang L."/>
            <person name="Wang T."/>
        </authorList>
    </citation>
    <scope>NUCLEOTIDE SEQUENCE [LARGE SCALE GENOMIC DNA]</scope>
    <source>
        <strain evidence="2 3">59N8</strain>
    </source>
</reference>
<sequence>TSQLEGVNNRIKVIKRMAYGFKDTEYFFLKIKAAFPGKVR</sequence>
<evidence type="ECO:0000313" key="3">
    <source>
        <dbReference type="Proteomes" id="UP000240243"/>
    </source>
</evidence>
<dbReference type="InterPro" id="IPR002560">
    <property type="entry name" value="Transposase_DDE"/>
</dbReference>
<dbReference type="AlphaFoldDB" id="A0A2P7QTZ4"/>
<dbReference type="RefSeq" id="WP_146140482.1">
    <property type="nucleotide sequence ID" value="NZ_PXYG01000011.1"/>
</dbReference>
<keyword evidence="3" id="KW-1185">Reference proteome</keyword>
<dbReference type="Proteomes" id="UP000240243">
    <property type="component" value="Unassembled WGS sequence"/>
</dbReference>
<feature type="non-terminal residue" evidence="2">
    <location>
        <position position="1"/>
    </location>
</feature>
<gene>
    <name evidence="2" type="ORF">C7H85_18330</name>
</gene>
<feature type="domain" description="Transposase IS204/IS1001/IS1096/IS1165 DDE" evidence="1">
    <location>
        <begin position="3"/>
        <end position="31"/>
    </location>
</feature>
<name>A0A2P7QTZ4_9GAMM</name>
<organism evidence="2 3">
    <name type="scientific">Zobellella endophytica</name>
    <dbReference type="NCBI Taxonomy" id="2116700"/>
    <lineage>
        <taxon>Bacteria</taxon>
        <taxon>Pseudomonadati</taxon>
        <taxon>Pseudomonadota</taxon>
        <taxon>Gammaproteobacteria</taxon>
        <taxon>Aeromonadales</taxon>
        <taxon>Aeromonadaceae</taxon>
        <taxon>Zobellella</taxon>
    </lineage>
</organism>
<comment type="caution">
    <text evidence="2">The sequence shown here is derived from an EMBL/GenBank/DDBJ whole genome shotgun (WGS) entry which is preliminary data.</text>
</comment>